<accession>A0A921SZP7</accession>
<dbReference type="CDD" id="cd00838">
    <property type="entry name" value="MPP_superfamily"/>
    <property type="match status" value="1"/>
</dbReference>
<dbReference type="AlphaFoldDB" id="A0A921SZP7"/>
<name>A0A921SZP7_9FIRM</name>
<reference evidence="2" key="2">
    <citation type="submission" date="2021-09" db="EMBL/GenBank/DDBJ databases">
        <authorList>
            <person name="Gilroy R."/>
        </authorList>
    </citation>
    <scope>NUCLEOTIDE SEQUENCE</scope>
    <source>
        <strain evidence="2">1277</strain>
    </source>
</reference>
<feature type="domain" description="Calcineurin-like phosphoesterase" evidence="1">
    <location>
        <begin position="73"/>
        <end position="263"/>
    </location>
</feature>
<proteinExistence type="predicted"/>
<protein>
    <submittedName>
        <fullName evidence="2">Metallophosphoesterase</fullName>
    </submittedName>
</protein>
<dbReference type="EMBL" id="DYUB01000200">
    <property type="protein sequence ID" value="HJG96717.1"/>
    <property type="molecule type" value="Genomic_DNA"/>
</dbReference>
<dbReference type="Proteomes" id="UP000776700">
    <property type="component" value="Unassembled WGS sequence"/>
</dbReference>
<organism evidence="2 3">
    <name type="scientific">Romboutsia timonensis</name>
    <dbReference type="NCBI Taxonomy" id="1776391"/>
    <lineage>
        <taxon>Bacteria</taxon>
        <taxon>Bacillati</taxon>
        <taxon>Bacillota</taxon>
        <taxon>Clostridia</taxon>
        <taxon>Peptostreptococcales</taxon>
        <taxon>Peptostreptococcaceae</taxon>
        <taxon>Romboutsia</taxon>
    </lineage>
</organism>
<evidence type="ECO:0000313" key="2">
    <source>
        <dbReference type="EMBL" id="HJG96717.1"/>
    </source>
</evidence>
<reference evidence="2" key="1">
    <citation type="journal article" date="2021" name="PeerJ">
        <title>Extensive microbial diversity within the chicken gut microbiome revealed by metagenomics and culture.</title>
        <authorList>
            <person name="Gilroy R."/>
            <person name="Ravi A."/>
            <person name="Getino M."/>
            <person name="Pursley I."/>
            <person name="Horton D.L."/>
            <person name="Alikhan N.F."/>
            <person name="Baker D."/>
            <person name="Gharbi K."/>
            <person name="Hall N."/>
            <person name="Watson M."/>
            <person name="Adriaenssens E.M."/>
            <person name="Foster-Nyarko E."/>
            <person name="Jarju S."/>
            <person name="Secka A."/>
            <person name="Antonio M."/>
            <person name="Oren A."/>
            <person name="Chaudhuri R.R."/>
            <person name="La Ragione R."/>
            <person name="Hildebrand F."/>
            <person name="Pallen M.J."/>
        </authorList>
    </citation>
    <scope>NUCLEOTIDE SEQUENCE</scope>
    <source>
        <strain evidence="2">1277</strain>
    </source>
</reference>
<dbReference type="SUPFAM" id="SSF56300">
    <property type="entry name" value="Metallo-dependent phosphatases"/>
    <property type="match status" value="1"/>
</dbReference>
<gene>
    <name evidence="2" type="ORF">K8V90_06410</name>
</gene>
<dbReference type="InterPro" id="IPR004843">
    <property type="entry name" value="Calcineurin-like_PHP"/>
</dbReference>
<evidence type="ECO:0000313" key="3">
    <source>
        <dbReference type="Proteomes" id="UP000776700"/>
    </source>
</evidence>
<evidence type="ECO:0000259" key="1">
    <source>
        <dbReference type="Pfam" id="PF00149"/>
    </source>
</evidence>
<dbReference type="Pfam" id="PF00149">
    <property type="entry name" value="Metallophos"/>
    <property type="match status" value="1"/>
</dbReference>
<dbReference type="GO" id="GO:0016787">
    <property type="term" value="F:hydrolase activity"/>
    <property type="evidence" value="ECO:0007669"/>
    <property type="project" value="InterPro"/>
</dbReference>
<dbReference type="Gene3D" id="3.60.21.10">
    <property type="match status" value="1"/>
</dbReference>
<sequence>MGDYLRKENESFQEYKIRLCNAKLNKEIDKSWEEIVELLGLDCSADHLRKVSYGLKEFLDYDNERKLRNNDKIKVLVMNDIHLPYQRDDVLDEIRKYKNIDYLILAGDIIDCESCSSFDVMDRPTVDQEIVIAHQFIKKINTIINPEKTKIICIRGNHEERYTRDIIKMQQKELQKMLNPNLLEMIQDGFTYYDKGKKFKYEPIPNFEYINDWKVKLFDNLIVCHPKDFSGVDGRMCEKVSEHFLNRHMAEVDDVIIFGHTHKHSRMNVNRRQGIYVVENSCMCLPHDYADCGKLGYNPQNYGYTYLEFEEGKKIDINDIKCIVLK</sequence>
<comment type="caution">
    <text evidence="2">The sequence shown here is derived from an EMBL/GenBank/DDBJ whole genome shotgun (WGS) entry which is preliminary data.</text>
</comment>
<dbReference type="InterPro" id="IPR029052">
    <property type="entry name" value="Metallo-depent_PP-like"/>
</dbReference>